<comment type="caution">
    <text evidence="1">The sequence shown here is derived from an EMBL/GenBank/DDBJ whole genome shotgun (WGS) entry which is preliminary data.</text>
</comment>
<evidence type="ECO:0000313" key="1">
    <source>
        <dbReference type="EMBL" id="MBB4010805.1"/>
    </source>
</evidence>
<keyword evidence="2" id="KW-1185">Reference proteome</keyword>
<organism evidence="1 2">
    <name type="scientific">Niveibacterium umoris</name>
    <dbReference type="NCBI Taxonomy" id="1193620"/>
    <lineage>
        <taxon>Bacteria</taxon>
        <taxon>Pseudomonadati</taxon>
        <taxon>Pseudomonadota</taxon>
        <taxon>Betaproteobacteria</taxon>
        <taxon>Rhodocyclales</taxon>
        <taxon>Rhodocyclaceae</taxon>
        <taxon>Niveibacterium</taxon>
    </lineage>
</organism>
<name>A0A840BCK4_9RHOO</name>
<dbReference type="EMBL" id="JACIET010000001">
    <property type="protein sequence ID" value="MBB4010805.1"/>
    <property type="molecule type" value="Genomic_DNA"/>
</dbReference>
<accession>A0A840BCK4</accession>
<dbReference type="Proteomes" id="UP000561045">
    <property type="component" value="Unassembled WGS sequence"/>
</dbReference>
<dbReference type="AlphaFoldDB" id="A0A840BCK4"/>
<protein>
    <submittedName>
        <fullName evidence="1">Uncharacterized protein</fullName>
    </submittedName>
</protein>
<evidence type="ECO:0000313" key="2">
    <source>
        <dbReference type="Proteomes" id="UP000561045"/>
    </source>
</evidence>
<dbReference type="RefSeq" id="WP_183630753.1">
    <property type="nucleotide sequence ID" value="NZ_BAABLE010000011.1"/>
</dbReference>
<proteinExistence type="predicted"/>
<gene>
    <name evidence="1" type="ORF">GGR36_000113</name>
</gene>
<reference evidence="1 2" key="1">
    <citation type="submission" date="2020-08" db="EMBL/GenBank/DDBJ databases">
        <title>Genomic Encyclopedia of Type Strains, Phase IV (KMG-IV): sequencing the most valuable type-strain genomes for metagenomic binning, comparative biology and taxonomic classification.</title>
        <authorList>
            <person name="Goeker M."/>
        </authorList>
    </citation>
    <scope>NUCLEOTIDE SEQUENCE [LARGE SCALE GENOMIC DNA]</scope>
    <source>
        <strain evidence="1 2">DSM 106739</strain>
    </source>
</reference>
<sequence length="216" mass="23616">MTKMPERLADLLGRSPRQTMPARSVSILIGAPWVQYLVLPWQEGLYTAAEWEAFARLEFERRSGIPSGPLRIRVALGAYGEGPLASCVPQSLIDTLQSVGKATGFSIGSIQPMLMHAYNSSSLHFSSRRAPLLLLEDGFATFLASAGRRWTNAVTLATAPRFDIDHVVTQAVMLSDSPSPRVVHVCEARPANAHQSAGSTYNYHRHGGAHALLWPR</sequence>